<dbReference type="Pfam" id="PF02602">
    <property type="entry name" value="HEM4"/>
    <property type="match status" value="1"/>
</dbReference>
<comment type="catalytic activity">
    <reaction evidence="6 7">
        <text>hydroxymethylbilane = uroporphyrinogen III + H2O</text>
        <dbReference type="Rhea" id="RHEA:18965"/>
        <dbReference type="ChEBI" id="CHEBI:15377"/>
        <dbReference type="ChEBI" id="CHEBI:57308"/>
        <dbReference type="ChEBI" id="CHEBI:57845"/>
        <dbReference type="EC" id="4.2.1.75"/>
    </reaction>
</comment>
<evidence type="ECO:0000256" key="2">
    <source>
        <dbReference type="ARBA" id="ARBA00008133"/>
    </source>
</evidence>
<evidence type="ECO:0000256" key="8">
    <source>
        <dbReference type="SAM" id="MobiDB-lite"/>
    </source>
</evidence>
<feature type="region of interest" description="Disordered" evidence="8">
    <location>
        <begin position="30"/>
        <end position="62"/>
    </location>
</feature>
<comment type="caution">
    <text evidence="10">The sequence shown here is derived from an EMBL/GenBank/DDBJ whole genome shotgun (WGS) entry which is preliminary data.</text>
</comment>
<comment type="pathway">
    <text evidence="1 7">Porphyrin-containing compound metabolism; protoporphyrin-IX biosynthesis; coproporphyrinogen-III from 5-aminolevulinate: step 3/4.</text>
</comment>
<keyword evidence="4 7" id="KW-0456">Lyase</keyword>
<evidence type="ECO:0000256" key="5">
    <source>
        <dbReference type="ARBA" id="ARBA00023244"/>
    </source>
</evidence>
<evidence type="ECO:0000256" key="4">
    <source>
        <dbReference type="ARBA" id="ARBA00023239"/>
    </source>
</evidence>
<evidence type="ECO:0000313" key="11">
    <source>
        <dbReference type="Proteomes" id="UP000197138"/>
    </source>
</evidence>
<keyword evidence="5 7" id="KW-0627">Porphyrin biosynthesis</keyword>
<dbReference type="InterPro" id="IPR003754">
    <property type="entry name" value="4pyrrol_synth_uPrphyn_synth"/>
</dbReference>
<organism evidence="10 11">
    <name type="scientific">Punica granatum</name>
    <name type="common">Pomegranate</name>
    <dbReference type="NCBI Taxonomy" id="22663"/>
    <lineage>
        <taxon>Eukaryota</taxon>
        <taxon>Viridiplantae</taxon>
        <taxon>Streptophyta</taxon>
        <taxon>Embryophyta</taxon>
        <taxon>Tracheophyta</taxon>
        <taxon>Spermatophyta</taxon>
        <taxon>Magnoliopsida</taxon>
        <taxon>eudicotyledons</taxon>
        <taxon>Gunneridae</taxon>
        <taxon>Pentapetalae</taxon>
        <taxon>rosids</taxon>
        <taxon>malvids</taxon>
        <taxon>Myrtales</taxon>
        <taxon>Lythraceae</taxon>
        <taxon>Punica</taxon>
    </lineage>
</organism>
<evidence type="ECO:0000256" key="6">
    <source>
        <dbReference type="ARBA" id="ARBA00048617"/>
    </source>
</evidence>
<sequence length="335" mass="35318">MASALFPSSSSSTPLSFSLLPRPSSLLPSSPLHCHLTPPPRPRSPPLSSSPAPPTSVSQPKVVVTRERGKNGKLISALAKHGIDCLELPLIQHAEGPDLGRLPSILTDCAFDWIVITSPEAGSVFLEAWKAAGTPNVKIGVVGTGTASIFEEAVKSSQGKLSVTFAPSKATGKVLASELPKTANGKCTVLYPASAKASNEIEEGLSGRGFHVTRLNTYTTIPVHHVDQEVLEEAISVPVLAVASPSAVKAWISIISQPDHWTNSVACIGETTALAAKRLGLQKVYYPKRPGLEGQVAGIAQLGERQTEDLKVACLIPRSLDFLDRVSTGLLAVHE</sequence>
<comment type="function">
    <text evidence="7">Catalyzes cyclization of the linear tetrapyrrole, hydroxymethylbilane, to the macrocyclic uroporphyrinogen III.</text>
</comment>
<feature type="compositionally biased region" description="Low complexity" evidence="8">
    <location>
        <begin position="46"/>
        <end position="60"/>
    </location>
</feature>
<dbReference type="AlphaFoldDB" id="A0A218X8N6"/>
<dbReference type="InterPro" id="IPR039793">
    <property type="entry name" value="UROS/Hem4"/>
</dbReference>
<protein>
    <recommendedName>
        <fullName evidence="3 7">Uroporphyrinogen-III synthase</fullName>
        <ecNumber evidence="3 7">4.2.1.75</ecNumber>
    </recommendedName>
</protein>
<dbReference type="InterPro" id="IPR036108">
    <property type="entry name" value="4pyrrol_syn_uPrphyn_synt_sf"/>
</dbReference>
<dbReference type="GO" id="GO:0006780">
    <property type="term" value="P:uroporphyrinogen III biosynthetic process"/>
    <property type="evidence" value="ECO:0007669"/>
    <property type="project" value="UniProtKB-UniRule"/>
</dbReference>
<dbReference type="UniPathway" id="UPA00251">
    <property type="reaction ID" value="UER00320"/>
</dbReference>
<dbReference type="PANTHER" id="PTHR38042:SF1">
    <property type="entry name" value="UROPORPHYRINOGEN-III SYNTHASE, CHLOROPLASTIC"/>
    <property type="match status" value="1"/>
</dbReference>
<gene>
    <name evidence="10" type="ORF">CDL15_Pgr006782</name>
</gene>
<dbReference type="CDD" id="cd06578">
    <property type="entry name" value="HemD"/>
    <property type="match status" value="1"/>
</dbReference>
<dbReference type="FunFam" id="3.40.50.10090:FF:000009">
    <property type="entry name" value="Uroporphyrinogen-III synthase, chloroplastic"/>
    <property type="match status" value="1"/>
</dbReference>
<evidence type="ECO:0000256" key="7">
    <source>
        <dbReference type="RuleBase" id="RU366031"/>
    </source>
</evidence>
<dbReference type="PANTHER" id="PTHR38042">
    <property type="entry name" value="UROPORPHYRINOGEN-III SYNTHASE, CHLOROPLASTIC"/>
    <property type="match status" value="1"/>
</dbReference>
<accession>A0A218X8N6</accession>
<feature type="domain" description="Tetrapyrrole biosynthesis uroporphyrinogen III synthase" evidence="9">
    <location>
        <begin position="74"/>
        <end position="295"/>
    </location>
</feature>
<proteinExistence type="inferred from homology"/>
<dbReference type="GO" id="GO:0006782">
    <property type="term" value="P:protoporphyrinogen IX biosynthetic process"/>
    <property type="evidence" value="ECO:0007669"/>
    <property type="project" value="UniProtKB-UniRule"/>
</dbReference>
<dbReference type="EMBL" id="MTKT01002214">
    <property type="protein sequence ID" value="OWM80752.1"/>
    <property type="molecule type" value="Genomic_DNA"/>
</dbReference>
<dbReference type="GO" id="GO:0004852">
    <property type="term" value="F:uroporphyrinogen-III synthase activity"/>
    <property type="evidence" value="ECO:0007669"/>
    <property type="project" value="UniProtKB-UniRule"/>
</dbReference>
<evidence type="ECO:0000313" key="10">
    <source>
        <dbReference type="EMBL" id="OWM80752.1"/>
    </source>
</evidence>
<reference evidence="11" key="1">
    <citation type="journal article" date="2017" name="Plant J.">
        <title>The pomegranate (Punica granatum L.) genome and the genomics of punicalagin biosynthesis.</title>
        <authorList>
            <person name="Qin G."/>
            <person name="Xu C."/>
            <person name="Ming R."/>
            <person name="Tang H."/>
            <person name="Guyot R."/>
            <person name="Kramer E.M."/>
            <person name="Hu Y."/>
            <person name="Yi X."/>
            <person name="Qi Y."/>
            <person name="Xu X."/>
            <person name="Gao Z."/>
            <person name="Pan H."/>
            <person name="Jian J."/>
            <person name="Tian Y."/>
            <person name="Yue Z."/>
            <person name="Xu Y."/>
        </authorList>
    </citation>
    <scope>NUCLEOTIDE SEQUENCE [LARGE SCALE GENOMIC DNA]</scope>
    <source>
        <strain evidence="11">cv. Dabenzi</strain>
    </source>
</reference>
<name>A0A218X8N6_PUNGR</name>
<dbReference type="EC" id="4.2.1.75" evidence="3 7"/>
<dbReference type="GO" id="GO:0009507">
    <property type="term" value="C:chloroplast"/>
    <property type="evidence" value="ECO:0007669"/>
    <property type="project" value="TreeGrafter"/>
</dbReference>
<dbReference type="Gene3D" id="3.40.50.10090">
    <property type="match status" value="2"/>
</dbReference>
<evidence type="ECO:0000256" key="3">
    <source>
        <dbReference type="ARBA" id="ARBA00013109"/>
    </source>
</evidence>
<evidence type="ECO:0000256" key="1">
    <source>
        <dbReference type="ARBA" id="ARBA00004772"/>
    </source>
</evidence>
<comment type="similarity">
    <text evidence="2 7">Belongs to the uroporphyrinogen-III synthase family.</text>
</comment>
<dbReference type="SUPFAM" id="SSF69618">
    <property type="entry name" value="HemD-like"/>
    <property type="match status" value="1"/>
</dbReference>
<dbReference type="Proteomes" id="UP000197138">
    <property type="component" value="Unassembled WGS sequence"/>
</dbReference>
<evidence type="ECO:0000259" key="9">
    <source>
        <dbReference type="Pfam" id="PF02602"/>
    </source>
</evidence>